<sequence length="528" mass="60206">MNENRPDEISSATPMLSRVDALIIAVGARQIGWRTQDGIVRYFDGDGDGRSKHPLAREFETDTSKFTLRDLSRQYYRHCRDRLSGDFSAVELMLDEPILRDSVRSGLGRLILWGTERPSDYPLSHRDTIALAHLMAGKVRGDFPQLAVEVVALSALLDDEAGIRQELEEKVLPRALPSTGKSTESDGLVLAIQSRGSESAIDRACAQCVVALSRHGRAIDFTPILPNPFEEEATLKSIAYRANLVGDYGWSWERSRIVAAWERGDFKEAQIALSYHPLRYGGLLGNLARQLEGWKQGKISLSVLHSSTDSLEAWLNSPQLPELATPERVRHWQQQLEELRTRPESQAWEATFLMDLLLKNNDSPEAFLQFARILERFLYLQYKEQKWLEKGYVSRPKYLNHLGNSYQPGLKRLVDTWLRVTGRSQTGAVDRLFDNICNTRTIILQKTETVPFDEILLVWSKNGWPIEFTRPPYLGLMQRMHEALKMVCDPAWSIAEPTLGRSLYEWGLKVLQQRSPSTRVDSTKSWKQ</sequence>
<dbReference type="AlphaFoldDB" id="A0A928Z8A1"/>
<reference evidence="1" key="1">
    <citation type="submission" date="2020-10" db="EMBL/GenBank/DDBJ databases">
        <authorList>
            <person name="Castelo-Branco R."/>
            <person name="Eusebio N."/>
            <person name="Adriana R."/>
            <person name="Vieira A."/>
            <person name="Brugerolle De Fraissinette N."/>
            <person name="Rezende De Castro R."/>
            <person name="Schneider M.P."/>
            <person name="Vasconcelos V."/>
            <person name="Leao P.N."/>
        </authorList>
    </citation>
    <scope>NUCLEOTIDE SEQUENCE</scope>
    <source>
        <strain evidence="1">LEGE 11467</strain>
    </source>
</reference>
<comment type="caution">
    <text evidence="1">The sequence shown here is derived from an EMBL/GenBank/DDBJ whole genome shotgun (WGS) entry which is preliminary data.</text>
</comment>
<gene>
    <name evidence="1" type="ORF">IQ235_02300</name>
</gene>
<dbReference type="Proteomes" id="UP000621799">
    <property type="component" value="Unassembled WGS sequence"/>
</dbReference>
<protein>
    <submittedName>
        <fullName evidence="1">Uncharacterized protein</fullName>
    </submittedName>
</protein>
<keyword evidence="2" id="KW-1185">Reference proteome</keyword>
<accession>A0A928Z8A1</accession>
<organism evidence="1 2">
    <name type="scientific">Zarconia navalis LEGE 11467</name>
    <dbReference type="NCBI Taxonomy" id="1828826"/>
    <lineage>
        <taxon>Bacteria</taxon>
        <taxon>Bacillati</taxon>
        <taxon>Cyanobacteriota</taxon>
        <taxon>Cyanophyceae</taxon>
        <taxon>Oscillatoriophycideae</taxon>
        <taxon>Oscillatoriales</taxon>
        <taxon>Oscillatoriales incertae sedis</taxon>
        <taxon>Zarconia</taxon>
        <taxon>Zarconia navalis</taxon>
    </lineage>
</organism>
<name>A0A928Z8A1_9CYAN</name>
<dbReference type="EMBL" id="JADEXN010000021">
    <property type="protein sequence ID" value="MBE9039626.1"/>
    <property type="molecule type" value="Genomic_DNA"/>
</dbReference>
<evidence type="ECO:0000313" key="1">
    <source>
        <dbReference type="EMBL" id="MBE9039626.1"/>
    </source>
</evidence>
<proteinExistence type="predicted"/>
<evidence type="ECO:0000313" key="2">
    <source>
        <dbReference type="Proteomes" id="UP000621799"/>
    </source>
</evidence>
<dbReference type="RefSeq" id="WP_264319885.1">
    <property type="nucleotide sequence ID" value="NZ_JADEXN010000021.1"/>
</dbReference>